<feature type="transmembrane region" description="Helical" evidence="1">
    <location>
        <begin position="128"/>
        <end position="147"/>
    </location>
</feature>
<dbReference type="GO" id="GO:0006508">
    <property type="term" value="P:proteolysis"/>
    <property type="evidence" value="ECO:0007669"/>
    <property type="project" value="UniProtKB-KW"/>
</dbReference>
<keyword evidence="1" id="KW-1133">Transmembrane helix</keyword>
<dbReference type="GO" id="GO:0080120">
    <property type="term" value="P:CAAX-box protein maturation"/>
    <property type="evidence" value="ECO:0007669"/>
    <property type="project" value="UniProtKB-ARBA"/>
</dbReference>
<dbReference type="InterPro" id="IPR003675">
    <property type="entry name" value="Rce1/LyrA-like_dom"/>
</dbReference>
<gene>
    <name evidence="3" type="ORF">SAMN02745207_04256</name>
</gene>
<keyword evidence="3" id="KW-0645">Protease</keyword>
<keyword evidence="1" id="KW-0472">Membrane</keyword>
<organism evidence="3 4">
    <name type="scientific">Clostridium grantii DSM 8605</name>
    <dbReference type="NCBI Taxonomy" id="1121316"/>
    <lineage>
        <taxon>Bacteria</taxon>
        <taxon>Bacillati</taxon>
        <taxon>Bacillota</taxon>
        <taxon>Clostridia</taxon>
        <taxon>Eubacteriales</taxon>
        <taxon>Clostridiaceae</taxon>
        <taxon>Clostridium</taxon>
    </lineage>
</organism>
<dbReference type="Pfam" id="PF02517">
    <property type="entry name" value="Rce1-like"/>
    <property type="match status" value="1"/>
</dbReference>
<dbReference type="InterPro" id="IPR052710">
    <property type="entry name" value="CAAX_protease"/>
</dbReference>
<dbReference type="Proteomes" id="UP000184447">
    <property type="component" value="Unassembled WGS sequence"/>
</dbReference>
<feature type="transmembrane region" description="Helical" evidence="1">
    <location>
        <begin position="12"/>
        <end position="36"/>
    </location>
</feature>
<dbReference type="STRING" id="1121316.SAMN02745207_04256"/>
<feature type="domain" description="CAAX prenyl protease 2/Lysostaphin resistance protein A-like" evidence="2">
    <location>
        <begin position="128"/>
        <end position="215"/>
    </location>
</feature>
<keyword evidence="3" id="KW-0378">Hydrolase</keyword>
<feature type="transmembrane region" description="Helical" evidence="1">
    <location>
        <begin position="82"/>
        <end position="108"/>
    </location>
</feature>
<feature type="transmembrane region" description="Helical" evidence="1">
    <location>
        <begin position="243"/>
        <end position="263"/>
    </location>
</feature>
<dbReference type="GO" id="GO:0004175">
    <property type="term" value="F:endopeptidase activity"/>
    <property type="evidence" value="ECO:0007669"/>
    <property type="project" value="UniProtKB-ARBA"/>
</dbReference>
<keyword evidence="1" id="KW-0812">Transmembrane</keyword>
<feature type="transmembrane region" description="Helical" evidence="1">
    <location>
        <begin position="42"/>
        <end position="61"/>
    </location>
</feature>
<reference evidence="3 4" key="1">
    <citation type="submission" date="2016-11" db="EMBL/GenBank/DDBJ databases">
        <authorList>
            <person name="Jaros S."/>
            <person name="Januszkiewicz K."/>
            <person name="Wedrychowicz H."/>
        </authorList>
    </citation>
    <scope>NUCLEOTIDE SEQUENCE [LARGE SCALE GENOMIC DNA]</scope>
    <source>
        <strain evidence="3 4">DSM 8605</strain>
    </source>
</reference>
<feature type="transmembrane region" description="Helical" evidence="1">
    <location>
        <begin position="202"/>
        <end position="223"/>
    </location>
</feature>
<name>A0A1M5Y7G2_9CLOT</name>
<accession>A0A1M5Y7G2</accession>
<dbReference type="PANTHER" id="PTHR36435">
    <property type="entry name" value="SLR1288 PROTEIN"/>
    <property type="match status" value="1"/>
</dbReference>
<sequence length="271" mass="31249">MIENKDYSLKIMNSILLLLSFEILTLTFQFLLAPYFESSYTSILLGVFIQATALSIIVLWLRLKNTITFKELFSLQLVSLKYIIPSIITIIGLLIVITEINTISFIIFPLTGVYLELFNDLSNVLSNSLQYFLAAVILGPVVEEFLFRGLILRGFFKHYSYKKAIFISSLLFAIYHMNPWQFLSSFCAGIFFGWCFYKTNSLLICILAHSFFNFISFIYPLLVKLIFPEYIFDYSSVTFIPPWIVFLGLILSILGVFLLNKVFDSKFVARS</sequence>
<dbReference type="EMBL" id="FQXM01000064">
    <property type="protein sequence ID" value="SHI07916.1"/>
    <property type="molecule type" value="Genomic_DNA"/>
</dbReference>
<dbReference type="AlphaFoldDB" id="A0A1M5Y7G2"/>
<dbReference type="PANTHER" id="PTHR36435:SF1">
    <property type="entry name" value="CAAX AMINO TERMINAL PROTEASE FAMILY PROTEIN"/>
    <property type="match status" value="1"/>
</dbReference>
<evidence type="ECO:0000313" key="3">
    <source>
        <dbReference type="EMBL" id="SHI07916.1"/>
    </source>
</evidence>
<dbReference type="OrthoDB" id="4177129at2"/>
<evidence type="ECO:0000256" key="1">
    <source>
        <dbReference type="SAM" id="Phobius"/>
    </source>
</evidence>
<keyword evidence="4" id="KW-1185">Reference proteome</keyword>
<protein>
    <submittedName>
        <fullName evidence="3">CAAX protease self-immunity</fullName>
    </submittedName>
</protein>
<proteinExistence type="predicted"/>
<evidence type="ECO:0000259" key="2">
    <source>
        <dbReference type="Pfam" id="PF02517"/>
    </source>
</evidence>
<evidence type="ECO:0000313" key="4">
    <source>
        <dbReference type="Proteomes" id="UP000184447"/>
    </source>
</evidence>